<dbReference type="AlphaFoldDB" id="A0AAW1M9N1"/>
<feature type="region of interest" description="Disordered" evidence="1">
    <location>
        <begin position="74"/>
        <end position="98"/>
    </location>
</feature>
<reference evidence="2 3" key="1">
    <citation type="journal article" date="2024" name="BMC Genomics">
        <title>De novo assembly and annotation of Popillia japonica's genome with initial clues to its potential as an invasive pest.</title>
        <authorList>
            <person name="Cucini C."/>
            <person name="Boschi S."/>
            <person name="Funari R."/>
            <person name="Cardaioli E."/>
            <person name="Iannotti N."/>
            <person name="Marturano G."/>
            <person name="Paoli F."/>
            <person name="Bruttini M."/>
            <person name="Carapelli A."/>
            <person name="Frati F."/>
            <person name="Nardi F."/>
        </authorList>
    </citation>
    <scope>NUCLEOTIDE SEQUENCE [LARGE SCALE GENOMIC DNA]</scope>
    <source>
        <strain evidence="2">DMR45628</strain>
    </source>
</reference>
<accession>A0AAW1M9N1</accession>
<evidence type="ECO:0000313" key="3">
    <source>
        <dbReference type="Proteomes" id="UP001458880"/>
    </source>
</evidence>
<sequence length="98" mass="11076">MLFLHRSQVSVVEGLAALSPLPSPPPLFRCIFCPQEIRDDGWKNMQRHSLTFVGSTTVSFVRRRYEMMVGKTCRGTVSRSSGPPLRPRNKTDQYPAVP</sequence>
<keyword evidence="3" id="KW-1185">Reference proteome</keyword>
<proteinExistence type="predicted"/>
<dbReference type="EMBL" id="JASPKY010000056">
    <property type="protein sequence ID" value="KAK9744607.1"/>
    <property type="molecule type" value="Genomic_DNA"/>
</dbReference>
<name>A0AAW1M9N1_POPJA</name>
<evidence type="ECO:0000256" key="1">
    <source>
        <dbReference type="SAM" id="MobiDB-lite"/>
    </source>
</evidence>
<gene>
    <name evidence="2" type="ORF">QE152_g7612</name>
</gene>
<protein>
    <submittedName>
        <fullName evidence="2">Uncharacterized protein</fullName>
    </submittedName>
</protein>
<dbReference type="Proteomes" id="UP001458880">
    <property type="component" value="Unassembled WGS sequence"/>
</dbReference>
<organism evidence="2 3">
    <name type="scientific">Popillia japonica</name>
    <name type="common">Japanese beetle</name>
    <dbReference type="NCBI Taxonomy" id="7064"/>
    <lineage>
        <taxon>Eukaryota</taxon>
        <taxon>Metazoa</taxon>
        <taxon>Ecdysozoa</taxon>
        <taxon>Arthropoda</taxon>
        <taxon>Hexapoda</taxon>
        <taxon>Insecta</taxon>
        <taxon>Pterygota</taxon>
        <taxon>Neoptera</taxon>
        <taxon>Endopterygota</taxon>
        <taxon>Coleoptera</taxon>
        <taxon>Polyphaga</taxon>
        <taxon>Scarabaeiformia</taxon>
        <taxon>Scarabaeidae</taxon>
        <taxon>Rutelinae</taxon>
        <taxon>Popillia</taxon>
    </lineage>
</organism>
<comment type="caution">
    <text evidence="2">The sequence shown here is derived from an EMBL/GenBank/DDBJ whole genome shotgun (WGS) entry which is preliminary data.</text>
</comment>
<evidence type="ECO:0000313" key="2">
    <source>
        <dbReference type="EMBL" id="KAK9744607.1"/>
    </source>
</evidence>